<organism evidence="2 3">
    <name type="scientific">Dorcoceras hygrometricum</name>
    <dbReference type="NCBI Taxonomy" id="472368"/>
    <lineage>
        <taxon>Eukaryota</taxon>
        <taxon>Viridiplantae</taxon>
        <taxon>Streptophyta</taxon>
        <taxon>Embryophyta</taxon>
        <taxon>Tracheophyta</taxon>
        <taxon>Spermatophyta</taxon>
        <taxon>Magnoliopsida</taxon>
        <taxon>eudicotyledons</taxon>
        <taxon>Gunneridae</taxon>
        <taxon>Pentapetalae</taxon>
        <taxon>asterids</taxon>
        <taxon>lamiids</taxon>
        <taxon>Lamiales</taxon>
        <taxon>Gesneriaceae</taxon>
        <taxon>Didymocarpoideae</taxon>
        <taxon>Trichosporeae</taxon>
        <taxon>Loxocarpinae</taxon>
        <taxon>Dorcoceras</taxon>
    </lineage>
</organism>
<evidence type="ECO:0000313" key="3">
    <source>
        <dbReference type="Proteomes" id="UP000250235"/>
    </source>
</evidence>
<sequence>MPDMEALKDLKEKEKLMMEWAETTTLATAVRRQMYLARDQPWNDMAVQVLRLLSAAHSQSLDDFKAQQQEHNLELVQPTSSPPVIDSTDALFYSIAKSMCWVRPVVLINGVWTPLQETGYWRSDCALSLFVDRKRLPASVTAEYFDSEVPLIEPTRYWGAAPLLVNIWAWQRVCTEAIQFCMSGRLRPASLSSNIVIRNLGVERLPDYFLDDFEHGVNTGYFADFLSGSSGQSGPPILSPTVQEEKLYFVQSPISSPAASSPQESSSPSSDVSIHFDSADLPVHDQEAAHTSAPVDSNEFINALEDLRSSLAQRIHDSNCEMLSKLNSVELGVRGDLLKVQRLLRQSFETACRVLERQSNTQTAQITDLKKGLMAPVATIFGDLFDIKKKQREQDAKLISMDGQITAIRSEQLDFQSKIAADILSLSTQFADIVDYIRGGDAKKGESGSSSLPPPVRVERRPLPTPQSPRDVAGGSSAVRIPTFPRTTGTFAERVEQARRHILESGQVITVEEAAERIRQADFQESDRLQRERERARREKRSSSSRRRRGF</sequence>
<keyword evidence="3" id="KW-1185">Reference proteome</keyword>
<feature type="compositionally biased region" description="Low complexity" evidence="1">
    <location>
        <begin position="255"/>
        <end position="273"/>
    </location>
</feature>
<dbReference type="AlphaFoldDB" id="A0A2Z7BL39"/>
<feature type="region of interest" description="Disordered" evidence="1">
    <location>
        <begin position="442"/>
        <end position="485"/>
    </location>
</feature>
<evidence type="ECO:0000313" key="2">
    <source>
        <dbReference type="EMBL" id="KZV35034.1"/>
    </source>
</evidence>
<feature type="compositionally biased region" description="Basic residues" evidence="1">
    <location>
        <begin position="538"/>
        <end position="551"/>
    </location>
</feature>
<name>A0A2Z7BL39_9LAMI</name>
<reference evidence="2 3" key="1">
    <citation type="journal article" date="2015" name="Proc. Natl. Acad. Sci. U.S.A.">
        <title>The resurrection genome of Boea hygrometrica: A blueprint for survival of dehydration.</title>
        <authorList>
            <person name="Xiao L."/>
            <person name="Yang G."/>
            <person name="Zhang L."/>
            <person name="Yang X."/>
            <person name="Zhao S."/>
            <person name="Ji Z."/>
            <person name="Zhou Q."/>
            <person name="Hu M."/>
            <person name="Wang Y."/>
            <person name="Chen M."/>
            <person name="Xu Y."/>
            <person name="Jin H."/>
            <person name="Xiao X."/>
            <person name="Hu G."/>
            <person name="Bao F."/>
            <person name="Hu Y."/>
            <person name="Wan P."/>
            <person name="Li L."/>
            <person name="Deng X."/>
            <person name="Kuang T."/>
            <person name="Xiang C."/>
            <person name="Zhu J.K."/>
            <person name="Oliver M.J."/>
            <person name="He Y."/>
        </authorList>
    </citation>
    <scope>NUCLEOTIDE SEQUENCE [LARGE SCALE GENOMIC DNA]</scope>
    <source>
        <strain evidence="3">cv. XS01</strain>
    </source>
</reference>
<proteinExistence type="predicted"/>
<evidence type="ECO:0000256" key="1">
    <source>
        <dbReference type="SAM" id="MobiDB-lite"/>
    </source>
</evidence>
<feature type="region of interest" description="Disordered" evidence="1">
    <location>
        <begin position="520"/>
        <end position="551"/>
    </location>
</feature>
<feature type="region of interest" description="Disordered" evidence="1">
    <location>
        <begin position="255"/>
        <end position="275"/>
    </location>
</feature>
<feature type="compositionally biased region" description="Basic and acidic residues" evidence="1">
    <location>
        <begin position="520"/>
        <end position="537"/>
    </location>
</feature>
<dbReference type="EMBL" id="KV005009">
    <property type="protein sequence ID" value="KZV35034.1"/>
    <property type="molecule type" value="Genomic_DNA"/>
</dbReference>
<accession>A0A2Z7BL39</accession>
<dbReference type="Proteomes" id="UP000250235">
    <property type="component" value="Unassembled WGS sequence"/>
</dbReference>
<protein>
    <submittedName>
        <fullName evidence="2">Uncharacterized protein</fullName>
    </submittedName>
</protein>
<gene>
    <name evidence="2" type="ORF">F511_19781</name>
</gene>